<sequence>MELPDFGQGSTQPKRKRGRPPKVRYPIPSEAEFPASHLTDDRTIKELQLAYKPLKEIMGISKLRLLVEKPDELLYGLYDYYDIIEKPMWFLEMTRKYAEKEYNSAVEVMDDIRLVLENCYKFWGKKHKFVKQALRAERIVAKHIAGFPPEITAKCCLALYDSEDALSTEQGSDTQNSYLTDGYTSKILQNLEKKPITTKMGATVEEMQKWEEEVLQAKQNNVQINIVSELAEVGQFLVMAQEILCLKPISQFEIERMLLISRESSTLATIMTSFLCPTVMRAALYFKPIMIYDVWASLLQKKLDTWYNAYAKYKNRMQVFLKYGVEPSFFDTVGEVNPLVDAPFHELSLIKKSSILKALCSNMFHSNKKIEEYFNLVDENSLKSKLLYSDSKYDYVSLFSPEIRVYRSSRICLEIDETIESVYPGYFNYYPRVEGNGQELLQGSKDSFSRKQKFCLIANDTDSLVNLSKLCAKKKRSRAAVNRLLAEEKNRELTLIGLRALYSQWNKAIYKDPASVEISRNYWISKVVNNPSNAVAEAGDVAHPENPCGLRTINPTPGRELGKRIMKRKFPIDDMEDSFSSNDDKPNEEDVSDWEDGNIRRSRRIKKVTGLPRFFDHKYMKFDDATEGEYVYGNWINGPEENEPLKKPRKKRLPKQASDSQKERTYKRVSKAEKTAMNKQLLRISGNSGVQTTKPDMFDCLTLPVIKDEPYMPPNEVPKLPLPCQFGKDPKVNHLGPRLGDPTKNDLLSDINVWDFGLSGFPAFAPLKPVNDACLPEDGDKKLLELGAFKKEEAPKKLDSTNKIKPVKLESQKPVAPPIKRNRAPFQNLFPVSEPSMVVIPSRNNDRLGPQPGPSKILNRVFLPRQDMMRPRLMAGVVPAEPRDMLFLRTGLTKVKQPVHHVPHQNLMIKRKVHLPARPISIPLVKNQILPVFENASWAKHSLSERTVLYIPSGTPTITIPSTSASKKERTFTLL</sequence>
<dbReference type="EMBL" id="GBHO01038160">
    <property type="protein sequence ID" value="JAG05444.1"/>
    <property type="molecule type" value="Transcribed_RNA"/>
</dbReference>
<dbReference type="PANTHER" id="PTHR31095:SF3">
    <property type="entry name" value="RIKEN CDNA 9930021J03 GENE"/>
    <property type="match status" value="1"/>
</dbReference>
<reference evidence="5" key="1">
    <citation type="journal article" date="2014" name="PLoS ONE">
        <title>Transcriptome-Based Identification of ABC Transporters in the Western Tarnished Plant Bug Lygus hesperus.</title>
        <authorList>
            <person name="Hull J.J."/>
            <person name="Chaney K."/>
            <person name="Geib S.M."/>
            <person name="Fabrick J.A."/>
            <person name="Brent C.S."/>
            <person name="Walsh D."/>
            <person name="Lavine L.C."/>
        </authorList>
    </citation>
    <scope>NUCLEOTIDE SEQUENCE</scope>
</reference>
<proteinExistence type="predicted"/>
<feature type="compositionally biased region" description="Basic residues" evidence="3">
    <location>
        <begin position="13"/>
        <end position="22"/>
    </location>
</feature>
<dbReference type="InterPro" id="IPR001487">
    <property type="entry name" value="Bromodomain"/>
</dbReference>
<dbReference type="InterPro" id="IPR036427">
    <property type="entry name" value="Bromodomain-like_sf"/>
</dbReference>
<dbReference type="CDD" id="cd04369">
    <property type="entry name" value="Bromodomain"/>
    <property type="match status" value="1"/>
</dbReference>
<name>A0A0A9WCA8_LYGHE</name>
<dbReference type="SUPFAM" id="SSF47370">
    <property type="entry name" value="Bromodomain"/>
    <property type="match status" value="1"/>
</dbReference>
<accession>A0A0A9WCA8</accession>
<dbReference type="Pfam" id="PF00439">
    <property type="entry name" value="Bromodomain"/>
    <property type="match status" value="1"/>
</dbReference>
<feature type="compositionally biased region" description="Acidic residues" evidence="3">
    <location>
        <begin position="586"/>
        <end position="595"/>
    </location>
</feature>
<dbReference type="PANTHER" id="PTHR31095">
    <property type="entry name" value="RIKEN CDNA 9930021J03 GENE"/>
    <property type="match status" value="1"/>
</dbReference>
<dbReference type="AlphaFoldDB" id="A0A0A9WCA8"/>
<feature type="compositionally biased region" description="Basic and acidic residues" evidence="3">
    <location>
        <begin position="660"/>
        <end position="672"/>
    </location>
</feature>
<reference evidence="5" key="2">
    <citation type="submission" date="2014-07" db="EMBL/GenBank/DDBJ databases">
        <authorList>
            <person name="Hull J."/>
        </authorList>
    </citation>
    <scope>NUCLEOTIDE SEQUENCE</scope>
</reference>
<dbReference type="PRINTS" id="PR00503">
    <property type="entry name" value="BROMODOMAIN"/>
</dbReference>
<organism evidence="5">
    <name type="scientific">Lygus hesperus</name>
    <name type="common">Western plant bug</name>
    <dbReference type="NCBI Taxonomy" id="30085"/>
    <lineage>
        <taxon>Eukaryota</taxon>
        <taxon>Metazoa</taxon>
        <taxon>Ecdysozoa</taxon>
        <taxon>Arthropoda</taxon>
        <taxon>Hexapoda</taxon>
        <taxon>Insecta</taxon>
        <taxon>Pterygota</taxon>
        <taxon>Neoptera</taxon>
        <taxon>Paraneoptera</taxon>
        <taxon>Hemiptera</taxon>
        <taxon>Heteroptera</taxon>
        <taxon>Panheteroptera</taxon>
        <taxon>Cimicomorpha</taxon>
        <taxon>Miridae</taxon>
        <taxon>Mirini</taxon>
        <taxon>Lygus</taxon>
    </lineage>
</organism>
<dbReference type="PROSITE" id="PS50014">
    <property type="entry name" value="BROMODOMAIN_2"/>
    <property type="match status" value="1"/>
</dbReference>
<evidence type="ECO:0000313" key="5">
    <source>
        <dbReference type="EMBL" id="JAG05444.1"/>
    </source>
</evidence>
<evidence type="ECO:0000256" key="2">
    <source>
        <dbReference type="PROSITE-ProRule" id="PRU00035"/>
    </source>
</evidence>
<feature type="region of interest" description="Disordered" evidence="3">
    <location>
        <begin position="572"/>
        <end position="595"/>
    </location>
</feature>
<dbReference type="InterPro" id="IPR056522">
    <property type="entry name" value="KIAA2026_hel"/>
</dbReference>
<evidence type="ECO:0000256" key="3">
    <source>
        <dbReference type="SAM" id="MobiDB-lite"/>
    </source>
</evidence>
<dbReference type="Gene3D" id="1.20.920.10">
    <property type="entry name" value="Bromodomain-like"/>
    <property type="match status" value="1"/>
</dbReference>
<feature type="domain" description="Bromo" evidence="4">
    <location>
        <begin position="58"/>
        <end position="130"/>
    </location>
</feature>
<dbReference type="InterPro" id="IPR040214">
    <property type="entry name" value="BRD10"/>
</dbReference>
<protein>
    <recommendedName>
        <fullName evidence="4">Bromo domain-containing protein</fullName>
    </recommendedName>
</protein>
<dbReference type="SMART" id="SM00297">
    <property type="entry name" value="BROMO"/>
    <property type="match status" value="1"/>
</dbReference>
<dbReference type="Pfam" id="PF23450">
    <property type="entry name" value="KIAA2026_hel"/>
    <property type="match status" value="1"/>
</dbReference>
<keyword evidence="1 2" id="KW-0103">Bromodomain</keyword>
<evidence type="ECO:0000259" key="4">
    <source>
        <dbReference type="PROSITE" id="PS50014"/>
    </source>
</evidence>
<feature type="region of interest" description="Disordered" evidence="3">
    <location>
        <begin position="638"/>
        <end position="672"/>
    </location>
</feature>
<gene>
    <name evidence="5" type="ORF">CM83_32961</name>
</gene>
<evidence type="ECO:0000256" key="1">
    <source>
        <dbReference type="ARBA" id="ARBA00023117"/>
    </source>
</evidence>
<feature type="region of interest" description="Disordered" evidence="3">
    <location>
        <begin position="1"/>
        <end position="26"/>
    </location>
</feature>